<reference evidence="2 3" key="1">
    <citation type="submission" date="2018-05" db="EMBL/GenBank/DDBJ databases">
        <title>Genomic Encyclopedia of Type Strains, Phase IV (KMG-IV): sequencing the most valuable type-strain genomes for metagenomic binning, comparative biology and taxonomic classification.</title>
        <authorList>
            <person name="Goeker M."/>
        </authorList>
    </citation>
    <scope>NUCLEOTIDE SEQUENCE [LARGE SCALE GENOMIC DNA]</scope>
    <source>
        <strain evidence="2 3">DSM 45480</strain>
    </source>
</reference>
<sequence length="174" mass="18824">MTPFAGLPLVGGLVGLLDTAIAQLAFPLWLRSTLEFVLLAVLGYVLLRFLTRQVLPWVGSLLVTPVVWLVDAVRVVLLLPDLAVARLARRTFDRMPPEIVYAYGSVVMAATDGVQELARKALPALAITRRAHGLLLVGLLVVGFLVWNNAECGPGPECVPPVTQWTTSFTTSQP</sequence>
<organism evidence="2 3">
    <name type="scientific">Lentzea atacamensis</name>
    <dbReference type="NCBI Taxonomy" id="531938"/>
    <lineage>
        <taxon>Bacteria</taxon>
        <taxon>Bacillati</taxon>
        <taxon>Actinomycetota</taxon>
        <taxon>Actinomycetes</taxon>
        <taxon>Pseudonocardiales</taxon>
        <taxon>Pseudonocardiaceae</taxon>
        <taxon>Lentzea</taxon>
    </lineage>
</organism>
<dbReference type="RefSeq" id="WP_109641458.1">
    <property type="nucleotide sequence ID" value="NZ_QGHB01000018.1"/>
</dbReference>
<evidence type="ECO:0000313" key="2">
    <source>
        <dbReference type="EMBL" id="PWK81262.1"/>
    </source>
</evidence>
<evidence type="ECO:0000313" key="3">
    <source>
        <dbReference type="Proteomes" id="UP000246005"/>
    </source>
</evidence>
<dbReference type="Proteomes" id="UP000246005">
    <property type="component" value="Unassembled WGS sequence"/>
</dbReference>
<comment type="caution">
    <text evidence="2">The sequence shown here is derived from an EMBL/GenBank/DDBJ whole genome shotgun (WGS) entry which is preliminary data.</text>
</comment>
<protein>
    <submittedName>
        <fullName evidence="2">Uncharacterized protein</fullName>
    </submittedName>
</protein>
<proteinExistence type="predicted"/>
<evidence type="ECO:0000256" key="1">
    <source>
        <dbReference type="SAM" id="Phobius"/>
    </source>
</evidence>
<keyword evidence="1" id="KW-1133">Transmembrane helix</keyword>
<keyword evidence="1" id="KW-0472">Membrane</keyword>
<dbReference type="AlphaFoldDB" id="A0A316HM74"/>
<name>A0A316HM74_9PSEU</name>
<accession>A0A316HM74</accession>
<feature type="transmembrane region" description="Helical" evidence="1">
    <location>
        <begin position="32"/>
        <end position="50"/>
    </location>
</feature>
<feature type="transmembrane region" description="Helical" evidence="1">
    <location>
        <begin position="57"/>
        <end position="79"/>
    </location>
</feature>
<feature type="transmembrane region" description="Helical" evidence="1">
    <location>
        <begin position="99"/>
        <end position="118"/>
    </location>
</feature>
<keyword evidence="1" id="KW-0812">Transmembrane</keyword>
<dbReference type="EMBL" id="QGHB01000018">
    <property type="protein sequence ID" value="PWK81262.1"/>
    <property type="molecule type" value="Genomic_DNA"/>
</dbReference>
<gene>
    <name evidence="2" type="ORF">C8D88_11830</name>
</gene>
<feature type="transmembrane region" description="Helical" evidence="1">
    <location>
        <begin position="130"/>
        <end position="147"/>
    </location>
</feature>